<protein>
    <submittedName>
        <fullName evidence="1">Uncharacterized protein</fullName>
    </submittedName>
</protein>
<proteinExistence type="predicted"/>
<accession>A0A2T3JME5</accession>
<sequence length="60" mass="7400">MGLFICTYFNLIVDVHPETVQDYYVEEPRLMAGFFRFSTINMNGRFWPFHQRRFFVWVKT</sequence>
<name>A0A2T3JME5_9GAMM</name>
<comment type="caution">
    <text evidence="1">The sequence shown here is derived from an EMBL/GenBank/DDBJ whole genome shotgun (WGS) entry which is preliminary data.</text>
</comment>
<evidence type="ECO:0000313" key="2">
    <source>
        <dbReference type="Proteomes" id="UP000240987"/>
    </source>
</evidence>
<keyword evidence="2" id="KW-1185">Reference proteome</keyword>
<evidence type="ECO:0000313" key="1">
    <source>
        <dbReference type="EMBL" id="PSU50211.1"/>
    </source>
</evidence>
<dbReference type="AlphaFoldDB" id="A0A2T3JME5"/>
<dbReference type="Proteomes" id="UP000240987">
    <property type="component" value="Unassembled WGS sequence"/>
</dbReference>
<reference evidence="1 2" key="1">
    <citation type="submission" date="2018-01" db="EMBL/GenBank/DDBJ databases">
        <title>Whole genome sequencing of Histamine producing bacteria.</title>
        <authorList>
            <person name="Butler K."/>
        </authorList>
    </citation>
    <scope>NUCLEOTIDE SEQUENCE [LARGE SCALE GENOMIC DNA]</scope>
    <source>
        <strain evidence="1 2">JCM 12947</strain>
    </source>
</reference>
<organism evidence="1 2">
    <name type="scientific">Photobacterium frigidiphilum</name>
    <dbReference type="NCBI Taxonomy" id="264736"/>
    <lineage>
        <taxon>Bacteria</taxon>
        <taxon>Pseudomonadati</taxon>
        <taxon>Pseudomonadota</taxon>
        <taxon>Gammaproteobacteria</taxon>
        <taxon>Vibrionales</taxon>
        <taxon>Vibrionaceae</taxon>
        <taxon>Photobacterium</taxon>
    </lineage>
</organism>
<dbReference type="EMBL" id="PYMJ01000004">
    <property type="protein sequence ID" value="PSU50211.1"/>
    <property type="molecule type" value="Genomic_DNA"/>
</dbReference>
<gene>
    <name evidence="1" type="ORF">C9J12_05620</name>
</gene>